<evidence type="ECO:0000313" key="3">
    <source>
        <dbReference type="EMBL" id="KZT57659.1"/>
    </source>
</evidence>
<dbReference type="Pfam" id="PF25381">
    <property type="entry name" value="PH_26"/>
    <property type="match status" value="1"/>
</dbReference>
<proteinExistence type="predicted"/>
<dbReference type="STRING" id="1353952.A0A165G6I7"/>
<feature type="domain" description="Skg3/CAF120-like PH-like" evidence="2">
    <location>
        <begin position="227"/>
        <end position="458"/>
    </location>
</feature>
<dbReference type="EMBL" id="KV423960">
    <property type="protein sequence ID" value="KZT57659.1"/>
    <property type="molecule type" value="Genomic_DNA"/>
</dbReference>
<reference evidence="3 4" key="1">
    <citation type="journal article" date="2016" name="Mol. Biol. Evol.">
        <title>Comparative Genomics of Early-Diverging Mushroom-Forming Fungi Provides Insights into the Origins of Lignocellulose Decay Capabilities.</title>
        <authorList>
            <person name="Nagy L.G."/>
            <person name="Riley R."/>
            <person name="Tritt A."/>
            <person name="Adam C."/>
            <person name="Daum C."/>
            <person name="Floudas D."/>
            <person name="Sun H."/>
            <person name="Yadav J.S."/>
            <person name="Pangilinan J."/>
            <person name="Larsson K.H."/>
            <person name="Matsuura K."/>
            <person name="Barry K."/>
            <person name="Labutti K."/>
            <person name="Kuo R."/>
            <person name="Ohm R.A."/>
            <person name="Bhattacharya S.S."/>
            <person name="Shirouzu T."/>
            <person name="Yoshinaga Y."/>
            <person name="Martin F.M."/>
            <person name="Grigoriev I.V."/>
            <person name="Hibbett D.S."/>
        </authorList>
    </citation>
    <scope>NUCLEOTIDE SEQUENCE [LARGE SCALE GENOMIC DNA]</scope>
    <source>
        <strain evidence="3 4">HHB12733</strain>
    </source>
</reference>
<dbReference type="Gene3D" id="2.30.29.30">
    <property type="entry name" value="Pleckstrin-homology domain (PH domain)/Phosphotyrosine-binding domain (PTB)"/>
    <property type="match status" value="1"/>
</dbReference>
<organism evidence="3 4">
    <name type="scientific">Calocera cornea HHB12733</name>
    <dbReference type="NCBI Taxonomy" id="1353952"/>
    <lineage>
        <taxon>Eukaryota</taxon>
        <taxon>Fungi</taxon>
        <taxon>Dikarya</taxon>
        <taxon>Basidiomycota</taxon>
        <taxon>Agaricomycotina</taxon>
        <taxon>Dacrymycetes</taxon>
        <taxon>Dacrymycetales</taxon>
        <taxon>Dacrymycetaceae</taxon>
        <taxon>Calocera</taxon>
    </lineage>
</organism>
<protein>
    <recommendedName>
        <fullName evidence="2">Skg3/CAF120-like PH-like domain-containing protein</fullName>
    </recommendedName>
</protein>
<evidence type="ECO:0000313" key="4">
    <source>
        <dbReference type="Proteomes" id="UP000076842"/>
    </source>
</evidence>
<dbReference type="OrthoDB" id="5563754at2759"/>
<dbReference type="InterPro" id="IPR011993">
    <property type="entry name" value="PH-like_dom_sf"/>
</dbReference>
<evidence type="ECO:0000256" key="1">
    <source>
        <dbReference type="SAM" id="MobiDB-lite"/>
    </source>
</evidence>
<dbReference type="AlphaFoldDB" id="A0A165G6I7"/>
<feature type="region of interest" description="Disordered" evidence="1">
    <location>
        <begin position="1"/>
        <end position="54"/>
    </location>
</feature>
<sequence>MQVPQQQQQQQQPTTPSRLSQSQGGDRTSQDLSTSSSSAHFTGTPPAGGPLASLHPELRSGISLSIAHAHKVYFSGPLARRLELEPSGRPPHRQEGWVDVWAQLGGTTLSVWEMRAIEEASQRGDEVPPSYINVTDAFIGVLGSIEIPASGSQPASKRTNILTLNTAGSNLLLFSAPSGQALVSWAAALRLATWEKSRLEEIYTGHLLRMSLTTPNGEFKQPKTALTRGRLEGWVRIRLAGQVDWKRVYAIITSATGRPESPTSTKSPSVLTKRRMSGIFRSSGGGSQNGGHGSAGMFGPHGHAKGLVDGVAPPVIAFHAAPPQGRKPKPALLTLTHVTQAFALYPERPEMISKSNLFKVEALLGTEVDYTSANSPEKSGAKNKGAKVEERFAGKMAGREGWCIVQPEVGEEPNGQKASLVMDMLKWLMSVAIHDAFGLYGRPAGYTWDPREPTSMMFSYPVGPMRDVSF</sequence>
<feature type="compositionally biased region" description="Low complexity" evidence="1">
    <location>
        <begin position="1"/>
        <end position="23"/>
    </location>
</feature>
<gene>
    <name evidence="3" type="ORF">CALCODRAFT_433890</name>
</gene>
<dbReference type="InterPro" id="IPR058155">
    <property type="entry name" value="Skg3/CAF120-like_PH"/>
</dbReference>
<keyword evidence="4" id="KW-1185">Reference proteome</keyword>
<evidence type="ECO:0000259" key="2">
    <source>
        <dbReference type="Pfam" id="PF25381"/>
    </source>
</evidence>
<name>A0A165G6I7_9BASI</name>
<accession>A0A165G6I7</accession>
<dbReference type="Proteomes" id="UP000076842">
    <property type="component" value="Unassembled WGS sequence"/>
</dbReference>
<dbReference type="SUPFAM" id="SSF50729">
    <property type="entry name" value="PH domain-like"/>
    <property type="match status" value="1"/>
</dbReference>
<dbReference type="InParanoid" id="A0A165G6I7"/>